<keyword evidence="3 5" id="KW-1133">Transmembrane helix</keyword>
<dbReference type="PANTHER" id="PTHR46273">
    <property type="entry name" value="MYOSUPPRESSIN RECEPTOR 1, ISOFORM B-RELATED"/>
    <property type="match status" value="1"/>
</dbReference>
<comment type="subcellular location">
    <subcellularLocation>
        <location evidence="1">Membrane</location>
    </subcellularLocation>
</comment>
<feature type="transmembrane region" description="Helical" evidence="5">
    <location>
        <begin position="145"/>
        <end position="166"/>
    </location>
</feature>
<proteinExistence type="predicted"/>
<keyword evidence="2 5" id="KW-0812">Transmembrane</keyword>
<reference evidence="8" key="2">
    <citation type="submission" date="2016-04" db="UniProtKB">
        <authorList>
            <consortium name="WormBaseParasite"/>
        </authorList>
    </citation>
    <scope>IDENTIFICATION</scope>
</reference>
<organism evidence="7 8">
    <name type="scientific">Angiostrongylus cantonensis</name>
    <name type="common">Rat lungworm</name>
    <dbReference type="NCBI Taxonomy" id="6313"/>
    <lineage>
        <taxon>Eukaryota</taxon>
        <taxon>Metazoa</taxon>
        <taxon>Ecdysozoa</taxon>
        <taxon>Nematoda</taxon>
        <taxon>Chromadorea</taxon>
        <taxon>Rhabditida</taxon>
        <taxon>Rhabditina</taxon>
        <taxon>Rhabditomorpha</taxon>
        <taxon>Strongyloidea</taxon>
        <taxon>Metastrongylidae</taxon>
        <taxon>Angiostrongylus</taxon>
    </lineage>
</organism>
<keyword evidence="4 5" id="KW-0472">Membrane</keyword>
<dbReference type="SUPFAM" id="SSF81321">
    <property type="entry name" value="Family A G protein-coupled receptor-like"/>
    <property type="match status" value="1"/>
</dbReference>
<feature type="transmembrane region" description="Helical" evidence="5">
    <location>
        <begin position="59"/>
        <end position="81"/>
    </location>
</feature>
<dbReference type="PANTHER" id="PTHR46273:SF2">
    <property type="entry name" value="G-PROTEIN COUPLED RECEPTORS FAMILY 1 PROFILE DOMAIN-CONTAINING PROTEIN"/>
    <property type="match status" value="1"/>
</dbReference>
<reference evidence="7" key="1">
    <citation type="submission" date="2012-09" db="EMBL/GenBank/DDBJ databases">
        <authorList>
            <person name="Martin A.A."/>
        </authorList>
    </citation>
    <scope>NUCLEOTIDE SEQUENCE</scope>
</reference>
<accession>A0A0K0CXM3</accession>
<evidence type="ECO:0000256" key="4">
    <source>
        <dbReference type="ARBA" id="ARBA00023136"/>
    </source>
</evidence>
<feature type="transmembrane region" description="Helical" evidence="5">
    <location>
        <begin position="101"/>
        <end position="125"/>
    </location>
</feature>
<dbReference type="InterPro" id="IPR017452">
    <property type="entry name" value="GPCR_Rhodpsn_7TM"/>
</dbReference>
<protein>
    <submittedName>
        <fullName evidence="8">G_PROTEIN_RECEP_F1_2 domain-containing protein</fullName>
    </submittedName>
</protein>
<feature type="transmembrane region" description="Helical" evidence="5">
    <location>
        <begin position="20"/>
        <end position="47"/>
    </location>
</feature>
<evidence type="ECO:0000256" key="3">
    <source>
        <dbReference type="ARBA" id="ARBA00022989"/>
    </source>
</evidence>
<dbReference type="Proteomes" id="UP000035642">
    <property type="component" value="Unassembled WGS sequence"/>
</dbReference>
<evidence type="ECO:0000256" key="2">
    <source>
        <dbReference type="ARBA" id="ARBA00022692"/>
    </source>
</evidence>
<sequence>LPPHSNLSFKPTEVISFNLLYAPIHGIVCVGLCVFGILTNIVHVIVLTRPTMRNSAVNCLLTAVAICDIGTMASYLIYIVHFVVQRRTTCTPTFTYGWMQFLLWHVMLSITLHTTSLWLAVAMAFIRRMTLRVTRLNSSWQRPQFAWKLCTMIYVCVFTMSIPSVFVHEISVYEASRWEPGARCASFYPANYTQTIYTFTVSKEATANNCSIFKLNIWMIGIVFKVIPCILLVILSLGLVNKIRDAERNRRKLTNVSMNNLSSSDKWKSDRTTTMLVAILSVFLITELPQGIISILCAIYTADAYLIFYITFWMNVCQQENTTHSEQFQLHPVAVAKEKHQQFWVGEANIF</sequence>
<dbReference type="PROSITE" id="PS50262">
    <property type="entry name" value="G_PROTEIN_RECEP_F1_2"/>
    <property type="match status" value="1"/>
</dbReference>
<feature type="domain" description="G-protein coupled receptors family 1 profile" evidence="6">
    <location>
        <begin position="39"/>
        <end position="296"/>
    </location>
</feature>
<dbReference type="CDD" id="cd14978">
    <property type="entry name" value="7tmA_FMRFamide_R-like"/>
    <property type="match status" value="1"/>
</dbReference>
<dbReference type="AlphaFoldDB" id="A0A0K0CXM3"/>
<dbReference type="InterPro" id="IPR053219">
    <property type="entry name" value="GPCR_Dmsr-1"/>
</dbReference>
<keyword evidence="7" id="KW-1185">Reference proteome</keyword>
<dbReference type="WBParaSite" id="ACAC_0000233801-mRNA-1">
    <property type="protein sequence ID" value="ACAC_0000233801-mRNA-1"/>
    <property type="gene ID" value="ACAC_0000233801"/>
</dbReference>
<evidence type="ECO:0000256" key="5">
    <source>
        <dbReference type="SAM" id="Phobius"/>
    </source>
</evidence>
<dbReference type="STRING" id="6313.A0A0K0CXM3"/>
<evidence type="ECO:0000256" key="1">
    <source>
        <dbReference type="ARBA" id="ARBA00004370"/>
    </source>
</evidence>
<dbReference type="InterPro" id="IPR019427">
    <property type="entry name" value="7TM_GPCR_serpentine_rcpt_Srw"/>
</dbReference>
<dbReference type="Gene3D" id="1.20.1070.10">
    <property type="entry name" value="Rhodopsin 7-helix transmembrane proteins"/>
    <property type="match status" value="1"/>
</dbReference>
<evidence type="ECO:0000313" key="7">
    <source>
        <dbReference type="Proteomes" id="UP000035642"/>
    </source>
</evidence>
<dbReference type="GO" id="GO:0008528">
    <property type="term" value="F:G protein-coupled peptide receptor activity"/>
    <property type="evidence" value="ECO:0007669"/>
    <property type="project" value="InterPro"/>
</dbReference>
<dbReference type="Pfam" id="PF10324">
    <property type="entry name" value="7TM_GPCR_Srw"/>
    <property type="match status" value="1"/>
</dbReference>
<evidence type="ECO:0000313" key="8">
    <source>
        <dbReference type="WBParaSite" id="ACAC_0000233801-mRNA-1"/>
    </source>
</evidence>
<dbReference type="GO" id="GO:0005886">
    <property type="term" value="C:plasma membrane"/>
    <property type="evidence" value="ECO:0007669"/>
    <property type="project" value="TreeGrafter"/>
</dbReference>
<feature type="transmembrane region" description="Helical" evidence="5">
    <location>
        <begin position="292"/>
        <end position="312"/>
    </location>
</feature>
<name>A0A0K0CXM3_ANGCA</name>
<evidence type="ECO:0000259" key="6">
    <source>
        <dbReference type="PROSITE" id="PS50262"/>
    </source>
</evidence>
<feature type="transmembrane region" description="Helical" evidence="5">
    <location>
        <begin position="217"/>
        <end position="240"/>
    </location>
</feature>